<evidence type="ECO:0000313" key="2">
    <source>
        <dbReference type="Proteomes" id="UP000584931"/>
    </source>
</evidence>
<reference evidence="1 2" key="1">
    <citation type="submission" date="2020-07" db="EMBL/GenBank/DDBJ databases">
        <title>Sequencing the genomes of 1000 actinobacteria strains.</title>
        <authorList>
            <person name="Klenk H.-P."/>
        </authorList>
    </citation>
    <scope>NUCLEOTIDE SEQUENCE [LARGE SCALE GENOMIC DNA]</scope>
    <source>
        <strain evidence="1 2">DSM 45278</strain>
    </source>
</reference>
<comment type="caution">
    <text evidence="1">The sequence shown here is derived from an EMBL/GenBank/DDBJ whole genome shotgun (WGS) entry which is preliminary data.</text>
</comment>
<gene>
    <name evidence="1" type="ORF">HNR06_001582</name>
</gene>
<name>A0A7Z0BHT8_9ACTN</name>
<accession>A0A7Z0BHT8</accession>
<proteinExistence type="predicted"/>
<dbReference type="AlphaFoldDB" id="A0A7Z0BHT8"/>
<organism evidence="1 2">
    <name type="scientific">Nocardiopsis sinuspersici</name>
    <dbReference type="NCBI Taxonomy" id="501010"/>
    <lineage>
        <taxon>Bacteria</taxon>
        <taxon>Bacillati</taxon>
        <taxon>Actinomycetota</taxon>
        <taxon>Actinomycetes</taxon>
        <taxon>Streptosporangiales</taxon>
        <taxon>Nocardiopsidaceae</taxon>
        <taxon>Nocardiopsis</taxon>
    </lineage>
</organism>
<protein>
    <submittedName>
        <fullName evidence="1">Uncharacterized protein</fullName>
    </submittedName>
</protein>
<dbReference type="EMBL" id="JACCHL010000001">
    <property type="protein sequence ID" value="NYH51993.1"/>
    <property type="molecule type" value="Genomic_DNA"/>
</dbReference>
<sequence length="296" mass="31801">MSGAEVAVGFPSGAESVLVVYGEKGLFRDRVSEVVLDPETGEIEHSSTFTAPEAPGGIQEMAELGFTDTRIAVEDQVVGYQRGNEEEELWRVDPGEYCGGEELSPEDFDVASDSDHVYLSVLCAEESQAHLVALSPSQGDAAWQQSFGAGERESPPQISVVGHGPSYGAGVHPVARALNEDLGSDYLYVNSGNGKVHNPDLFDLESMNMRFPEPAGDQERAPAAILVGSPDRVEVMVTYLTADMLEEQGIVSVEDFHEDLLVREDDGSVRLTDDSAVLSSRNARDLLLEALAQIGS</sequence>
<dbReference type="RefSeq" id="WP_337797831.1">
    <property type="nucleotide sequence ID" value="NZ_JACCHL010000001.1"/>
</dbReference>
<evidence type="ECO:0000313" key="1">
    <source>
        <dbReference type="EMBL" id="NYH51993.1"/>
    </source>
</evidence>
<dbReference type="Proteomes" id="UP000584931">
    <property type="component" value="Unassembled WGS sequence"/>
</dbReference>